<dbReference type="PROSITE" id="PS50234">
    <property type="entry name" value="VWFA"/>
    <property type="match status" value="1"/>
</dbReference>
<proteinExistence type="predicted"/>
<dbReference type="SMART" id="SM00327">
    <property type="entry name" value="VWA"/>
    <property type="match status" value="1"/>
</dbReference>
<dbReference type="Proteomes" id="UP000598174">
    <property type="component" value="Unassembled WGS sequence"/>
</dbReference>
<dbReference type="EMBL" id="BOMM01000028">
    <property type="protein sequence ID" value="GIE11377.1"/>
    <property type="molecule type" value="Genomic_DNA"/>
</dbReference>
<sequence>MNISRSVVVNRAGTDQDGSVPGRHRQLQRTGLVATAAALSVAVLAGGAWAGYQELSGADCPATSRLRIAAAAEIAPAVSATAAAWSNQEGTCVAVTVLATDPAGTAAAIGGRHGVNLGGVGAGKPDPDVDVWIPDSSTWLVRIASEAPGFQPTDLGSIARSPLVLAAPEPAAKALGWPARTPRMKDLVRRIATDRALRAGIVDPARDAAGLAGLLALAGAAGTDAALKVGVMRALAANSSSIRTDLEQKFGTTVGLAPMSEADVLAYNAGGPPTRLAALYPDPASVVLDYPFAVMPGVDPQKAGAAVELRAALRRTEFTDELAKAGVRGAAGEPGAGFAAPPGAPAAVASLVPKDPAAIAQLLGSWTAITQPGRMLAVFDVSESMKAKVPTAGGLTRAQLTQGVARQGLALLDDRWSVGNWTFSTDMVGNRPWVENLPISPCATERPAMLAAIDRIVPRAGGDTGLFDTALAAYERVQQGWQPGVSNSVVIYTDGRNDNPGGLTIEQLVAKMTKARDPGRPVRMIIIGMGTAIDRNELESIARAAGSGGVFIATDPAKIGEIFLEAIASRRGA</sequence>
<accession>A0A919J0Z1</accession>
<dbReference type="InterPro" id="IPR002035">
    <property type="entry name" value="VWF_A"/>
</dbReference>
<protein>
    <recommendedName>
        <fullName evidence="3">VWFA domain-containing protein</fullName>
    </recommendedName>
</protein>
<evidence type="ECO:0000313" key="5">
    <source>
        <dbReference type="Proteomes" id="UP000598174"/>
    </source>
</evidence>
<feature type="domain" description="VWFA" evidence="3">
    <location>
        <begin position="374"/>
        <end position="567"/>
    </location>
</feature>
<keyword evidence="2" id="KW-1133">Transmembrane helix</keyword>
<comment type="caution">
    <text evidence="4">The sequence shown here is derived from an EMBL/GenBank/DDBJ whole genome shotgun (WGS) entry which is preliminary data.</text>
</comment>
<dbReference type="Pfam" id="PF13531">
    <property type="entry name" value="SBP_bac_11"/>
    <property type="match status" value="1"/>
</dbReference>
<dbReference type="RefSeq" id="WP_239117858.1">
    <property type="nucleotide sequence ID" value="NZ_BAAABP010000058.1"/>
</dbReference>
<name>A0A919J0Z1_9ACTN</name>
<dbReference type="AlphaFoldDB" id="A0A919J0Z1"/>
<dbReference type="Pfam" id="PF00092">
    <property type="entry name" value="VWA"/>
    <property type="match status" value="1"/>
</dbReference>
<evidence type="ECO:0000313" key="4">
    <source>
        <dbReference type="EMBL" id="GIE11377.1"/>
    </source>
</evidence>
<reference evidence="4" key="1">
    <citation type="submission" date="2021-01" db="EMBL/GenBank/DDBJ databases">
        <title>Whole genome shotgun sequence of Actinoplanes ferrugineus NBRC 15555.</title>
        <authorList>
            <person name="Komaki H."/>
            <person name="Tamura T."/>
        </authorList>
    </citation>
    <scope>NUCLEOTIDE SEQUENCE</scope>
    <source>
        <strain evidence="4">NBRC 15555</strain>
    </source>
</reference>
<feature type="region of interest" description="Disordered" evidence="1">
    <location>
        <begin position="1"/>
        <end position="24"/>
    </location>
</feature>
<dbReference type="InterPro" id="IPR036465">
    <property type="entry name" value="vWFA_dom_sf"/>
</dbReference>
<organism evidence="4 5">
    <name type="scientific">Paractinoplanes ferrugineus</name>
    <dbReference type="NCBI Taxonomy" id="113564"/>
    <lineage>
        <taxon>Bacteria</taxon>
        <taxon>Bacillati</taxon>
        <taxon>Actinomycetota</taxon>
        <taxon>Actinomycetes</taxon>
        <taxon>Micromonosporales</taxon>
        <taxon>Micromonosporaceae</taxon>
        <taxon>Paractinoplanes</taxon>
    </lineage>
</organism>
<dbReference type="Gene3D" id="3.40.50.410">
    <property type="entry name" value="von Willebrand factor, type A domain"/>
    <property type="match status" value="1"/>
</dbReference>
<gene>
    <name evidence="4" type="ORF">Afe05nite_32170</name>
</gene>
<keyword evidence="2" id="KW-0812">Transmembrane</keyword>
<evidence type="ECO:0000256" key="1">
    <source>
        <dbReference type="SAM" id="MobiDB-lite"/>
    </source>
</evidence>
<feature type="transmembrane region" description="Helical" evidence="2">
    <location>
        <begin position="32"/>
        <end position="52"/>
    </location>
</feature>
<keyword evidence="5" id="KW-1185">Reference proteome</keyword>
<evidence type="ECO:0000259" key="3">
    <source>
        <dbReference type="PROSITE" id="PS50234"/>
    </source>
</evidence>
<keyword evidence="2" id="KW-0472">Membrane</keyword>
<dbReference type="SUPFAM" id="SSF53300">
    <property type="entry name" value="vWA-like"/>
    <property type="match status" value="1"/>
</dbReference>
<evidence type="ECO:0000256" key="2">
    <source>
        <dbReference type="SAM" id="Phobius"/>
    </source>
</evidence>